<sequence>MMMCPTSSSGDNSREQLETRQQVHLVYRLIHNKHHSHMSPSSGQEQHPVSPGDPVPAPPAGDGALSLKTKTSGTERLVSVHSRVLLQPGGGVGFLSL</sequence>
<protein>
    <submittedName>
        <fullName evidence="2">Uncharacterized protein</fullName>
    </submittedName>
</protein>
<dbReference type="EMBL" id="SRLO01001324">
    <property type="protein sequence ID" value="TNN38922.1"/>
    <property type="molecule type" value="Genomic_DNA"/>
</dbReference>
<evidence type="ECO:0000313" key="3">
    <source>
        <dbReference type="Proteomes" id="UP000314294"/>
    </source>
</evidence>
<organism evidence="2 3">
    <name type="scientific">Liparis tanakae</name>
    <name type="common">Tanaka's snailfish</name>
    <dbReference type="NCBI Taxonomy" id="230148"/>
    <lineage>
        <taxon>Eukaryota</taxon>
        <taxon>Metazoa</taxon>
        <taxon>Chordata</taxon>
        <taxon>Craniata</taxon>
        <taxon>Vertebrata</taxon>
        <taxon>Euteleostomi</taxon>
        <taxon>Actinopterygii</taxon>
        <taxon>Neopterygii</taxon>
        <taxon>Teleostei</taxon>
        <taxon>Neoteleostei</taxon>
        <taxon>Acanthomorphata</taxon>
        <taxon>Eupercaria</taxon>
        <taxon>Perciformes</taxon>
        <taxon>Cottioidei</taxon>
        <taxon>Cottales</taxon>
        <taxon>Liparidae</taxon>
        <taxon>Liparis</taxon>
    </lineage>
</organism>
<accession>A0A4Z2FES7</accession>
<feature type="compositionally biased region" description="Polar residues" evidence="1">
    <location>
        <begin position="38"/>
        <end position="47"/>
    </location>
</feature>
<dbReference type="Proteomes" id="UP000314294">
    <property type="component" value="Unassembled WGS sequence"/>
</dbReference>
<reference evidence="2 3" key="1">
    <citation type="submission" date="2019-03" db="EMBL/GenBank/DDBJ databases">
        <title>First draft genome of Liparis tanakae, snailfish: a comprehensive survey of snailfish specific genes.</title>
        <authorList>
            <person name="Kim W."/>
            <person name="Song I."/>
            <person name="Jeong J.-H."/>
            <person name="Kim D."/>
            <person name="Kim S."/>
            <person name="Ryu S."/>
            <person name="Song J.Y."/>
            <person name="Lee S.K."/>
        </authorList>
    </citation>
    <scope>NUCLEOTIDE SEQUENCE [LARGE SCALE GENOMIC DNA]</scope>
    <source>
        <tissue evidence="2">Muscle</tissue>
    </source>
</reference>
<evidence type="ECO:0000313" key="2">
    <source>
        <dbReference type="EMBL" id="TNN38922.1"/>
    </source>
</evidence>
<gene>
    <name evidence="2" type="ORF">EYF80_050911</name>
</gene>
<evidence type="ECO:0000256" key="1">
    <source>
        <dbReference type="SAM" id="MobiDB-lite"/>
    </source>
</evidence>
<dbReference type="AlphaFoldDB" id="A0A4Z2FES7"/>
<name>A0A4Z2FES7_9TELE</name>
<feature type="region of interest" description="Disordered" evidence="1">
    <location>
        <begin position="30"/>
        <end position="67"/>
    </location>
</feature>
<keyword evidence="3" id="KW-1185">Reference proteome</keyword>
<comment type="caution">
    <text evidence="2">The sequence shown here is derived from an EMBL/GenBank/DDBJ whole genome shotgun (WGS) entry which is preliminary data.</text>
</comment>
<proteinExistence type="predicted"/>